<comment type="caution">
    <text evidence="1">The sequence shown here is derived from an EMBL/GenBank/DDBJ whole genome shotgun (WGS) entry which is preliminary data.</text>
</comment>
<protein>
    <submittedName>
        <fullName evidence="1">Uncharacterized protein</fullName>
    </submittedName>
</protein>
<dbReference type="Proteomes" id="UP000034036">
    <property type="component" value="Unassembled WGS sequence"/>
</dbReference>
<gene>
    <name evidence="1" type="ORF">UV11_C0007G0016</name>
</gene>
<dbReference type="EMBL" id="LCDF01000007">
    <property type="protein sequence ID" value="KKS48560.1"/>
    <property type="molecule type" value="Genomic_DNA"/>
</dbReference>
<evidence type="ECO:0000313" key="1">
    <source>
        <dbReference type="EMBL" id="KKS48560.1"/>
    </source>
</evidence>
<reference evidence="1 2" key="1">
    <citation type="journal article" date="2015" name="Nature">
        <title>rRNA introns, odd ribosomes, and small enigmatic genomes across a large radiation of phyla.</title>
        <authorList>
            <person name="Brown C.T."/>
            <person name="Hug L.A."/>
            <person name="Thomas B.C."/>
            <person name="Sharon I."/>
            <person name="Castelle C.J."/>
            <person name="Singh A."/>
            <person name="Wilkins M.J."/>
            <person name="Williams K.H."/>
            <person name="Banfield J.F."/>
        </authorList>
    </citation>
    <scope>NUCLEOTIDE SEQUENCE [LARGE SCALE GENOMIC DNA]</scope>
</reference>
<evidence type="ECO:0000313" key="2">
    <source>
        <dbReference type="Proteomes" id="UP000034036"/>
    </source>
</evidence>
<proteinExistence type="predicted"/>
<sequence length="382" mass="45540">MSVIQHNPKFIVEYIKLTRPFRNLLGRFSPCKYHKFFIKGPTQKIQLFYEEAQNFINKSIVHIHQKEGGKNQWSRYFIDLTILLASNMDTPFRAQSIDNRRTSVDVTSFDLDSVFNEIECHRKEAIKNNPNLCFISVPTDFSLLYNVGDMLTVGFDMGNRKLIYPKLIEVKDRKGNRNFYRQDLEKQIQRERKQALRFIELHTKYDFFKSVEDRRLFYGYPIYLSEYLASKLLRWPRTIKIDDVFSLESSTDALKHDDNYWKIDIIEEMVCGNIIPMIFKSFDVKFFDKIMSNGPRLYIIVDKKNFRKELQKLDFVSKTGKHPSPYHNFIYFGDMRISAANLIHVKYPIQQLKYLLKLIHSGYSKKVKEQKNKPPRYFYFGP</sequence>
<name>A0A0G0ZIL2_9BACT</name>
<accession>A0A0G0ZIL2</accession>
<dbReference type="AlphaFoldDB" id="A0A0G0ZIL2"/>
<organism evidence="1 2">
    <name type="scientific">Candidatus Giovannonibacteria bacterium GW2011_GWF2_42_19</name>
    <dbReference type="NCBI Taxonomy" id="1618659"/>
    <lineage>
        <taxon>Bacteria</taxon>
        <taxon>Candidatus Giovannoniibacteriota</taxon>
    </lineage>
</organism>